<reference evidence="5" key="1">
    <citation type="submission" date="2016-11" db="EMBL/GenBank/DDBJ databases">
        <title>Halolamina sediminis sp. nov., an extremely halophilic archaeon isolated from solar salt.</title>
        <authorList>
            <person name="Koh H.-W."/>
            <person name="Rani S."/>
            <person name="Park S.-J."/>
        </authorList>
    </citation>
    <scope>NUCLEOTIDE SEQUENCE [LARGE SCALE GENOMIC DNA]</scope>
    <source>
        <strain evidence="5">Hb3</strain>
    </source>
</reference>
<sequence>MSNDTRERNRRMTHFDGHDEIWLFGYGSLIWKADFPWLERRAAHIHGWVRRFWQGSHDHRGTPEAPGRVATLVREPGAVCHGMAYRISPEVLGPLDVREKNGYLREVTRLHFDDGASPDSADGLVYLATRDNAAFLGDAPLDAIAEQIAASHGPSGPNRDYLVYLAQALRELGVDDPHVFALAARLPHPAGDDRPHAPDNKEKNLP</sequence>
<dbReference type="InterPro" id="IPR006840">
    <property type="entry name" value="ChaC"/>
</dbReference>
<dbReference type="AlphaFoldDB" id="A0A1J0VHQ9"/>
<dbReference type="OrthoDB" id="9795692at2"/>
<proteinExistence type="predicted"/>
<protein>
    <recommendedName>
        <fullName evidence="1">glutathione-specific gamma-glutamylcyclotransferase</fullName>
        <ecNumber evidence="1">4.3.2.7</ecNumber>
    </recommendedName>
</protein>
<evidence type="ECO:0000256" key="1">
    <source>
        <dbReference type="ARBA" id="ARBA00012344"/>
    </source>
</evidence>
<dbReference type="SUPFAM" id="SSF110857">
    <property type="entry name" value="Gamma-glutamyl cyclotransferase-like"/>
    <property type="match status" value="1"/>
</dbReference>
<dbReference type="InterPro" id="IPR013024">
    <property type="entry name" value="GGCT-like"/>
</dbReference>
<dbReference type="GO" id="GO:0005737">
    <property type="term" value="C:cytoplasm"/>
    <property type="evidence" value="ECO:0007669"/>
    <property type="project" value="TreeGrafter"/>
</dbReference>
<organism evidence="4 5">
    <name type="scientific">Halomonas aestuarii</name>
    <dbReference type="NCBI Taxonomy" id="1897729"/>
    <lineage>
        <taxon>Bacteria</taxon>
        <taxon>Pseudomonadati</taxon>
        <taxon>Pseudomonadota</taxon>
        <taxon>Gammaproteobacteria</taxon>
        <taxon>Oceanospirillales</taxon>
        <taxon>Halomonadaceae</taxon>
        <taxon>Halomonas</taxon>
    </lineage>
</organism>
<evidence type="ECO:0000313" key="4">
    <source>
        <dbReference type="EMBL" id="APE31561.1"/>
    </source>
</evidence>
<dbReference type="EC" id="4.3.2.7" evidence="1"/>
<keyword evidence="2" id="KW-0456">Lyase</keyword>
<dbReference type="RefSeq" id="WP_071944802.1">
    <property type="nucleotide sequence ID" value="NZ_CP018139.1"/>
</dbReference>
<gene>
    <name evidence="4" type="ORF">BOX17_11750</name>
</gene>
<dbReference type="GO" id="GO:0016740">
    <property type="term" value="F:transferase activity"/>
    <property type="evidence" value="ECO:0007669"/>
    <property type="project" value="UniProtKB-KW"/>
</dbReference>
<dbReference type="GO" id="GO:0006751">
    <property type="term" value="P:glutathione catabolic process"/>
    <property type="evidence" value="ECO:0007669"/>
    <property type="project" value="InterPro"/>
</dbReference>
<dbReference type="Gene3D" id="3.10.490.10">
    <property type="entry name" value="Gamma-glutamyl cyclotransferase-like"/>
    <property type="match status" value="1"/>
</dbReference>
<dbReference type="EMBL" id="CP018139">
    <property type="protein sequence ID" value="APE31561.1"/>
    <property type="molecule type" value="Genomic_DNA"/>
</dbReference>
<evidence type="ECO:0000256" key="2">
    <source>
        <dbReference type="ARBA" id="ARBA00023239"/>
    </source>
</evidence>
<name>A0A1J0VHQ9_9GAMM</name>
<dbReference type="PANTHER" id="PTHR12192:SF2">
    <property type="entry name" value="GLUTATHIONE-SPECIFIC GAMMA-GLUTAMYLCYCLOTRANSFERASE 2"/>
    <property type="match status" value="1"/>
</dbReference>
<evidence type="ECO:0000256" key="3">
    <source>
        <dbReference type="SAM" id="MobiDB-lite"/>
    </source>
</evidence>
<dbReference type="Pfam" id="PF04752">
    <property type="entry name" value="ChaC"/>
    <property type="match status" value="1"/>
</dbReference>
<feature type="compositionally biased region" description="Basic and acidic residues" evidence="3">
    <location>
        <begin position="190"/>
        <end position="206"/>
    </location>
</feature>
<dbReference type="CDD" id="cd06661">
    <property type="entry name" value="GGCT_like"/>
    <property type="match status" value="1"/>
</dbReference>
<dbReference type="GO" id="GO:0061928">
    <property type="term" value="F:glutathione specific gamma-glutamylcyclotransferase activity"/>
    <property type="evidence" value="ECO:0007669"/>
    <property type="project" value="UniProtKB-EC"/>
</dbReference>
<evidence type="ECO:0000313" key="5">
    <source>
        <dbReference type="Proteomes" id="UP000181985"/>
    </source>
</evidence>
<dbReference type="Proteomes" id="UP000181985">
    <property type="component" value="Chromosome"/>
</dbReference>
<keyword evidence="4" id="KW-0808">Transferase</keyword>
<dbReference type="InterPro" id="IPR036568">
    <property type="entry name" value="GGCT-like_sf"/>
</dbReference>
<dbReference type="PANTHER" id="PTHR12192">
    <property type="entry name" value="CATION TRANSPORT PROTEIN CHAC-RELATED"/>
    <property type="match status" value="1"/>
</dbReference>
<dbReference type="KEGG" id="hsi:BOX17_11750"/>
<accession>A0A1J0VHQ9</accession>
<feature type="region of interest" description="Disordered" evidence="3">
    <location>
        <begin position="186"/>
        <end position="206"/>
    </location>
</feature>
<keyword evidence="5" id="KW-1185">Reference proteome</keyword>